<proteinExistence type="predicted"/>
<evidence type="ECO:0000313" key="3">
    <source>
        <dbReference type="EMBL" id="MBB3677122.1"/>
    </source>
</evidence>
<keyword evidence="2" id="KW-0732">Signal</keyword>
<reference evidence="3 4" key="1">
    <citation type="submission" date="2020-08" db="EMBL/GenBank/DDBJ databases">
        <title>Sequencing the genomes of 1000 actinobacteria strains.</title>
        <authorList>
            <person name="Klenk H.-P."/>
        </authorList>
    </citation>
    <scope>NUCLEOTIDE SEQUENCE [LARGE SCALE GENOMIC DNA]</scope>
    <source>
        <strain evidence="3 4">DSM 16678</strain>
    </source>
</reference>
<dbReference type="SUPFAM" id="SSF51126">
    <property type="entry name" value="Pectin lyase-like"/>
    <property type="match status" value="1"/>
</dbReference>
<evidence type="ECO:0008006" key="5">
    <source>
        <dbReference type="Google" id="ProtNLM"/>
    </source>
</evidence>
<name>A0A839Y6Z8_9ACTN</name>
<dbReference type="EMBL" id="JACIBU010000001">
    <property type="protein sequence ID" value="MBB3677122.1"/>
    <property type="molecule type" value="Genomic_DNA"/>
</dbReference>
<feature type="chain" id="PRO_5032428098" description="Right handed beta helix domain-containing protein" evidence="2">
    <location>
        <begin position="28"/>
        <end position="348"/>
    </location>
</feature>
<accession>A0A839Y6Z8</accession>
<dbReference type="RefSeq" id="WP_183513845.1">
    <property type="nucleotide sequence ID" value="NZ_JACIBU010000001.1"/>
</dbReference>
<dbReference type="AlphaFoldDB" id="A0A839Y6Z8"/>
<evidence type="ECO:0000256" key="1">
    <source>
        <dbReference type="SAM" id="MobiDB-lite"/>
    </source>
</evidence>
<organism evidence="3 4">
    <name type="scientific">Modestobacter versicolor</name>
    <dbReference type="NCBI Taxonomy" id="429133"/>
    <lineage>
        <taxon>Bacteria</taxon>
        <taxon>Bacillati</taxon>
        <taxon>Actinomycetota</taxon>
        <taxon>Actinomycetes</taxon>
        <taxon>Geodermatophilales</taxon>
        <taxon>Geodermatophilaceae</taxon>
        <taxon>Modestobacter</taxon>
    </lineage>
</organism>
<dbReference type="InterPro" id="IPR011050">
    <property type="entry name" value="Pectin_lyase_fold/virulence"/>
</dbReference>
<dbReference type="Proteomes" id="UP000580718">
    <property type="component" value="Unassembled WGS sequence"/>
</dbReference>
<comment type="caution">
    <text evidence="3">The sequence shown here is derived from an EMBL/GenBank/DDBJ whole genome shotgun (WGS) entry which is preliminary data.</text>
</comment>
<feature type="region of interest" description="Disordered" evidence="1">
    <location>
        <begin position="31"/>
        <end position="58"/>
    </location>
</feature>
<protein>
    <recommendedName>
        <fullName evidence="5">Right handed beta helix domain-containing protein</fullName>
    </recommendedName>
</protein>
<evidence type="ECO:0000256" key="2">
    <source>
        <dbReference type="SAM" id="SignalP"/>
    </source>
</evidence>
<feature type="signal peptide" evidence="2">
    <location>
        <begin position="1"/>
        <end position="27"/>
    </location>
</feature>
<gene>
    <name evidence="3" type="ORF">FHX36_002857</name>
</gene>
<evidence type="ECO:0000313" key="4">
    <source>
        <dbReference type="Proteomes" id="UP000580718"/>
    </source>
</evidence>
<sequence length="348" mass="34804">MMTNLAAAMVAAVLALMGSGTPTPAPAPVAAPVAAPASSLPSAPATTAPAPSAVPATTTPAATPVAAVTGSALSWAPPAGWQAFPQKTVTSATALTVLDGRGGDLRVTLPSTPVGPITIQNCRNAVLIGGSIRVLPSSLVNGADQRAIYVKGCTGTVHIEGVLIDGNVAGAESDGIAVSAPSAVVQVQNVRVMGLRGSESGNHADVFQPWGGVREYRIDRLTASTNYQGINVKPATGGIGSGTIRNTNIASSGVTPVDKGGYFFWMNCDQHPIALEDVYVSPRSGRVFGQSVWPGITNATCPATVSGGVASWPGSPSTTGVVRQGAPLGGDFVPAGTVGAGYVSPGYR</sequence>